<dbReference type="Proteomes" id="UP000824037">
    <property type="component" value="Unassembled WGS sequence"/>
</dbReference>
<keyword evidence="4" id="KW-0732">Signal</keyword>
<comment type="caution">
    <text evidence="5">The sequence shown here is derived from an EMBL/GenBank/DDBJ whole genome shotgun (WGS) entry which is preliminary data.</text>
</comment>
<evidence type="ECO:0000256" key="1">
    <source>
        <dbReference type="ARBA" id="ARBA00004196"/>
    </source>
</evidence>
<dbReference type="InterPro" id="IPR004682">
    <property type="entry name" value="TRAP_DctP"/>
</dbReference>
<name>A0A9D2EGB8_9MICO</name>
<keyword evidence="3" id="KW-0813">Transport</keyword>
<dbReference type="InterPro" id="IPR018389">
    <property type="entry name" value="DctP_fam"/>
</dbReference>
<dbReference type="InterPro" id="IPR038404">
    <property type="entry name" value="TRAP_DctP_sf"/>
</dbReference>
<evidence type="ECO:0000256" key="4">
    <source>
        <dbReference type="ARBA" id="ARBA00022729"/>
    </source>
</evidence>
<sequence length="347" mass="37317">MRRTARSTEGASRRRPAALGLTVTAGLVLAACGGVGEEVDTDTAGPDPDAEVVLRFAHVYQPQHPVESCGVPAIQEQLDGTGVTIESYPAGQLGTEVELVEQTLDGSLDLAVAGPAFLAEYYPAAGVLDGGYLFEDVDDFNAKIDSPVITEIWDGLYEESGLDVLSVWYYGTRQITSNVEITTPSDLEGLKIRTPDAPLYLDVIELMGGTGTPMALGEVYTALQQGTIDAQENPVPTIASSGFQEVQEYLNITNHIVQSVEIVTTDAVTGRLDDAQQESLQTALDAGADATQECIVQQAEETLDEWRDSGTITVNEDVDREAFEEAVAEGLPDRVEWGELYQEIRNS</sequence>
<dbReference type="GO" id="GO:0055085">
    <property type="term" value="P:transmembrane transport"/>
    <property type="evidence" value="ECO:0007669"/>
    <property type="project" value="InterPro"/>
</dbReference>
<dbReference type="EMBL" id="DXBY01000238">
    <property type="protein sequence ID" value="HIZ36841.1"/>
    <property type="molecule type" value="Genomic_DNA"/>
</dbReference>
<dbReference type="PANTHER" id="PTHR33376">
    <property type="match status" value="1"/>
</dbReference>
<evidence type="ECO:0000256" key="3">
    <source>
        <dbReference type="ARBA" id="ARBA00022448"/>
    </source>
</evidence>
<evidence type="ECO:0000313" key="6">
    <source>
        <dbReference type="Proteomes" id="UP000824037"/>
    </source>
</evidence>
<comment type="similarity">
    <text evidence="2">Belongs to the bacterial solute-binding protein 7 family.</text>
</comment>
<dbReference type="AlphaFoldDB" id="A0A9D2EGB8"/>
<dbReference type="NCBIfam" id="NF037995">
    <property type="entry name" value="TRAP_S1"/>
    <property type="match status" value="1"/>
</dbReference>
<evidence type="ECO:0000256" key="2">
    <source>
        <dbReference type="ARBA" id="ARBA00009023"/>
    </source>
</evidence>
<organism evidence="5 6">
    <name type="scientific">Candidatus Ruania gallistercoris</name>
    <dbReference type="NCBI Taxonomy" id="2838746"/>
    <lineage>
        <taxon>Bacteria</taxon>
        <taxon>Bacillati</taxon>
        <taxon>Actinomycetota</taxon>
        <taxon>Actinomycetes</taxon>
        <taxon>Micrococcales</taxon>
        <taxon>Ruaniaceae</taxon>
        <taxon>Ruania</taxon>
    </lineage>
</organism>
<dbReference type="PROSITE" id="PS51257">
    <property type="entry name" value="PROKAR_LIPOPROTEIN"/>
    <property type="match status" value="1"/>
</dbReference>
<dbReference type="PANTHER" id="PTHR33376:SF4">
    <property type="entry name" value="SIALIC ACID-BINDING PERIPLASMIC PROTEIN SIAP"/>
    <property type="match status" value="1"/>
</dbReference>
<gene>
    <name evidence="5" type="ORF">H9815_13790</name>
</gene>
<reference evidence="5" key="2">
    <citation type="submission" date="2021-04" db="EMBL/GenBank/DDBJ databases">
        <authorList>
            <person name="Gilroy R."/>
        </authorList>
    </citation>
    <scope>NUCLEOTIDE SEQUENCE</scope>
    <source>
        <strain evidence="5">ChiGjej4B4-7305</strain>
    </source>
</reference>
<reference evidence="5" key="1">
    <citation type="journal article" date="2021" name="PeerJ">
        <title>Extensive microbial diversity within the chicken gut microbiome revealed by metagenomics and culture.</title>
        <authorList>
            <person name="Gilroy R."/>
            <person name="Ravi A."/>
            <person name="Getino M."/>
            <person name="Pursley I."/>
            <person name="Horton D.L."/>
            <person name="Alikhan N.F."/>
            <person name="Baker D."/>
            <person name="Gharbi K."/>
            <person name="Hall N."/>
            <person name="Watson M."/>
            <person name="Adriaenssens E.M."/>
            <person name="Foster-Nyarko E."/>
            <person name="Jarju S."/>
            <person name="Secka A."/>
            <person name="Antonio M."/>
            <person name="Oren A."/>
            <person name="Chaudhuri R.R."/>
            <person name="La Ragione R."/>
            <person name="Hildebrand F."/>
            <person name="Pallen M.J."/>
        </authorList>
    </citation>
    <scope>NUCLEOTIDE SEQUENCE</scope>
    <source>
        <strain evidence="5">ChiGjej4B4-7305</strain>
    </source>
</reference>
<proteinExistence type="inferred from homology"/>
<dbReference type="Pfam" id="PF03480">
    <property type="entry name" value="DctP"/>
    <property type="match status" value="1"/>
</dbReference>
<protein>
    <submittedName>
        <fullName evidence="5">DctP family TRAP transporter solute-binding subunit</fullName>
    </submittedName>
</protein>
<evidence type="ECO:0000313" key="5">
    <source>
        <dbReference type="EMBL" id="HIZ36841.1"/>
    </source>
</evidence>
<comment type="subcellular location">
    <subcellularLocation>
        <location evidence="1">Cell envelope</location>
    </subcellularLocation>
</comment>
<accession>A0A9D2EGB8</accession>
<dbReference type="GO" id="GO:0030288">
    <property type="term" value="C:outer membrane-bounded periplasmic space"/>
    <property type="evidence" value="ECO:0007669"/>
    <property type="project" value="InterPro"/>
</dbReference>
<dbReference type="Gene3D" id="3.40.190.170">
    <property type="entry name" value="Bacterial extracellular solute-binding protein, family 7"/>
    <property type="match status" value="1"/>
</dbReference>
<dbReference type="NCBIfam" id="TIGR00787">
    <property type="entry name" value="dctP"/>
    <property type="match status" value="1"/>
</dbReference>